<dbReference type="OrthoDB" id="5149671at2"/>
<evidence type="ECO:0000256" key="1">
    <source>
        <dbReference type="SAM" id="Phobius"/>
    </source>
</evidence>
<dbReference type="EMBL" id="AP012052">
    <property type="protein sequence ID" value="BAJ73700.1"/>
    <property type="molecule type" value="Genomic_DNA"/>
</dbReference>
<feature type="transmembrane region" description="Helical" evidence="1">
    <location>
        <begin position="45"/>
        <end position="65"/>
    </location>
</feature>
<feature type="transmembrane region" description="Helical" evidence="1">
    <location>
        <begin position="77"/>
        <end position="99"/>
    </location>
</feature>
<feature type="transmembrane region" description="Helical" evidence="1">
    <location>
        <begin position="15"/>
        <end position="39"/>
    </location>
</feature>
<reference key="2">
    <citation type="submission" date="2011-02" db="EMBL/GenBank/DDBJ databases">
        <title>Genome sequence of Microbacterium testaceum StLB037.</title>
        <authorList>
            <person name="Morohoshi T."/>
            <person name="Wang W.Z."/>
            <person name="Someya N."/>
            <person name="Ikeda T."/>
        </authorList>
    </citation>
    <scope>NUCLEOTIDE SEQUENCE</scope>
    <source>
        <strain>StLB037</strain>
    </source>
</reference>
<dbReference type="HOGENOM" id="CLU_2258763_0_0_11"/>
<organism evidence="2 3">
    <name type="scientific">Microbacterium testaceum (strain StLB037)</name>
    <dbReference type="NCBI Taxonomy" id="979556"/>
    <lineage>
        <taxon>Bacteria</taxon>
        <taxon>Bacillati</taxon>
        <taxon>Actinomycetota</taxon>
        <taxon>Actinomycetes</taxon>
        <taxon>Micrococcales</taxon>
        <taxon>Microbacteriaceae</taxon>
        <taxon>Microbacterium</taxon>
    </lineage>
</organism>
<sequence>MKTTNARRIVRRTMIWPGVISIALWGVAIVITGAIFVGVSESARAAVNGVVIPAGFVGLPLFEGFHNEGRFGVRPEWGLLVMLIVPAVVGILLSLIALAREVSHE</sequence>
<keyword evidence="1" id="KW-0812">Transmembrane</keyword>
<evidence type="ECO:0000313" key="2">
    <source>
        <dbReference type="EMBL" id="BAJ73700.1"/>
    </source>
</evidence>
<dbReference type="AlphaFoldDB" id="E8NDM4"/>
<dbReference type="STRING" id="979556.MTES_0736"/>
<keyword evidence="2" id="KW-0808">Transferase</keyword>
<dbReference type="Proteomes" id="UP000008975">
    <property type="component" value="Chromosome"/>
</dbReference>
<evidence type="ECO:0000313" key="3">
    <source>
        <dbReference type="Proteomes" id="UP000008975"/>
    </source>
</evidence>
<keyword evidence="1" id="KW-0472">Membrane</keyword>
<name>E8NDM4_MICTS</name>
<keyword evidence="2" id="KW-0418">Kinase</keyword>
<proteinExistence type="predicted"/>
<dbReference type="GO" id="GO:0016301">
    <property type="term" value="F:kinase activity"/>
    <property type="evidence" value="ECO:0007669"/>
    <property type="project" value="UniProtKB-KW"/>
</dbReference>
<dbReference type="KEGG" id="mts:MTES_0736"/>
<gene>
    <name evidence="2" type="ordered locus">MTES_0736</name>
</gene>
<keyword evidence="1" id="KW-1133">Transmembrane helix</keyword>
<reference evidence="2 3" key="1">
    <citation type="journal article" date="2011" name="J. Bacteriol.">
        <title>Genome sequence of Microbacterium testaceum StLB037, an N-acylhomoserine lactone-degrading bacterium isolated from potato leaves.</title>
        <authorList>
            <person name="Morohoshi T."/>
            <person name="Wang W.-Z."/>
            <person name="Someya N."/>
            <person name="Ikeda T."/>
        </authorList>
    </citation>
    <scope>NUCLEOTIDE SEQUENCE [LARGE SCALE GENOMIC DNA]</scope>
    <source>
        <strain evidence="2 3">StLB037</strain>
    </source>
</reference>
<accession>E8NDM4</accession>
<protein>
    <submittedName>
        <fullName evidence="2">Transcriptional regulator/sugar kinase</fullName>
    </submittedName>
</protein>